<feature type="compositionally biased region" description="Basic and acidic residues" evidence="1">
    <location>
        <begin position="160"/>
        <end position="187"/>
    </location>
</feature>
<comment type="caution">
    <text evidence="2">The sequence shown here is derived from an EMBL/GenBank/DDBJ whole genome shotgun (WGS) entry which is preliminary data.</text>
</comment>
<dbReference type="Proteomes" id="UP001066276">
    <property type="component" value="Chromosome 4_2"/>
</dbReference>
<sequence length="187" mass="20186">MPFQDCRRQRWLPGQPPTASQESVRGTSRGRDPSTSENFRGQEDGKEPGDSMSKGEERGMRGEVGREKGGGQREEAAHLPGKQLITPGLSWPDGPSWEGELSNGNDVTGLPPAKMVTGATSDDVTGKCCGGTSRGRDPATSENFRGQEDAEEPEQGDTVSKGEERGGAERLEQEKRGNVREEEDAKE</sequence>
<feature type="compositionally biased region" description="Basic and acidic residues" evidence="1">
    <location>
        <begin position="29"/>
        <end position="77"/>
    </location>
</feature>
<reference evidence="2" key="1">
    <citation type="journal article" date="2022" name="bioRxiv">
        <title>Sequencing and chromosome-scale assembly of the giantPleurodeles waltlgenome.</title>
        <authorList>
            <person name="Brown T."/>
            <person name="Elewa A."/>
            <person name="Iarovenko S."/>
            <person name="Subramanian E."/>
            <person name="Araus A.J."/>
            <person name="Petzold A."/>
            <person name="Susuki M."/>
            <person name="Suzuki K.-i.T."/>
            <person name="Hayashi T."/>
            <person name="Toyoda A."/>
            <person name="Oliveira C."/>
            <person name="Osipova E."/>
            <person name="Leigh N.D."/>
            <person name="Simon A."/>
            <person name="Yun M.H."/>
        </authorList>
    </citation>
    <scope>NUCLEOTIDE SEQUENCE</scope>
    <source>
        <strain evidence="2">20211129_DDA</strain>
        <tissue evidence="2">Liver</tissue>
    </source>
</reference>
<accession>A0AAV7S8L9</accession>
<proteinExistence type="predicted"/>
<protein>
    <submittedName>
        <fullName evidence="2">Uncharacterized protein</fullName>
    </submittedName>
</protein>
<evidence type="ECO:0000313" key="3">
    <source>
        <dbReference type="Proteomes" id="UP001066276"/>
    </source>
</evidence>
<organism evidence="2 3">
    <name type="scientific">Pleurodeles waltl</name>
    <name type="common">Iberian ribbed newt</name>
    <dbReference type="NCBI Taxonomy" id="8319"/>
    <lineage>
        <taxon>Eukaryota</taxon>
        <taxon>Metazoa</taxon>
        <taxon>Chordata</taxon>
        <taxon>Craniata</taxon>
        <taxon>Vertebrata</taxon>
        <taxon>Euteleostomi</taxon>
        <taxon>Amphibia</taxon>
        <taxon>Batrachia</taxon>
        <taxon>Caudata</taxon>
        <taxon>Salamandroidea</taxon>
        <taxon>Salamandridae</taxon>
        <taxon>Pleurodelinae</taxon>
        <taxon>Pleurodeles</taxon>
    </lineage>
</organism>
<evidence type="ECO:0000256" key="1">
    <source>
        <dbReference type="SAM" id="MobiDB-lite"/>
    </source>
</evidence>
<dbReference type="EMBL" id="JANPWB010000008">
    <property type="protein sequence ID" value="KAJ1160418.1"/>
    <property type="molecule type" value="Genomic_DNA"/>
</dbReference>
<feature type="region of interest" description="Disordered" evidence="1">
    <location>
        <begin position="1"/>
        <end position="187"/>
    </location>
</feature>
<name>A0AAV7S8L9_PLEWA</name>
<dbReference type="AlphaFoldDB" id="A0AAV7S8L9"/>
<gene>
    <name evidence="2" type="ORF">NDU88_000920</name>
</gene>
<evidence type="ECO:0000313" key="2">
    <source>
        <dbReference type="EMBL" id="KAJ1160418.1"/>
    </source>
</evidence>
<feature type="compositionally biased region" description="Polar residues" evidence="1">
    <location>
        <begin position="17"/>
        <end position="26"/>
    </location>
</feature>
<keyword evidence="3" id="KW-1185">Reference proteome</keyword>